<dbReference type="EMBL" id="AZGE01000005">
    <property type="protein sequence ID" value="KRM16137.1"/>
    <property type="molecule type" value="Genomic_DNA"/>
</dbReference>
<evidence type="ECO:0000313" key="4">
    <source>
        <dbReference type="EMBL" id="KRM16137.1"/>
    </source>
</evidence>
<gene>
    <name evidence="4" type="ORF">FC49_GL001552</name>
</gene>
<dbReference type="InterPro" id="IPR024455">
    <property type="entry name" value="Phage_capsid"/>
</dbReference>
<evidence type="ECO:0000313" key="5">
    <source>
        <dbReference type="Proteomes" id="UP000050973"/>
    </source>
</evidence>
<dbReference type="NCBIfam" id="TIGR01554">
    <property type="entry name" value="major_cap_HK97"/>
    <property type="match status" value="1"/>
</dbReference>
<reference evidence="4 5" key="1">
    <citation type="journal article" date="2015" name="Genome Announc.">
        <title>Expanding the biotechnology potential of lactobacilli through comparative genomics of 213 strains and associated genera.</title>
        <authorList>
            <person name="Sun Z."/>
            <person name="Harris H.M."/>
            <person name="McCann A."/>
            <person name="Guo C."/>
            <person name="Argimon S."/>
            <person name="Zhang W."/>
            <person name="Yang X."/>
            <person name="Jeffery I.B."/>
            <person name="Cooney J.C."/>
            <person name="Kagawa T.F."/>
            <person name="Liu W."/>
            <person name="Song Y."/>
            <person name="Salvetti E."/>
            <person name="Wrobel A."/>
            <person name="Rasinkangas P."/>
            <person name="Parkhill J."/>
            <person name="Rea M.C."/>
            <person name="O'Sullivan O."/>
            <person name="Ritari J."/>
            <person name="Douillard F.P."/>
            <person name="Paul Ross R."/>
            <person name="Yang R."/>
            <person name="Briner A.E."/>
            <person name="Felis G.E."/>
            <person name="de Vos W.M."/>
            <person name="Barrangou R."/>
            <person name="Klaenhammer T.R."/>
            <person name="Caufield P.W."/>
            <person name="Cui Y."/>
            <person name="Zhang H."/>
            <person name="O'Toole P.W."/>
        </authorList>
    </citation>
    <scope>NUCLEOTIDE SEQUENCE [LARGE SCALE GENOMIC DNA]</scope>
    <source>
        <strain evidence="4 5">DSM 4864</strain>
    </source>
</reference>
<feature type="domain" description="Phage capsid-like C-terminal" evidence="3">
    <location>
        <begin position="110"/>
        <end position="371"/>
    </location>
</feature>
<dbReference type="Pfam" id="PF05065">
    <property type="entry name" value="Phage_capsid"/>
    <property type="match status" value="1"/>
</dbReference>
<dbReference type="PATRIC" id="fig|1423779.3.peg.1610"/>
<comment type="caution">
    <text evidence="4">The sequence shown here is derived from an EMBL/GenBank/DDBJ whole genome shotgun (WGS) entry which is preliminary data.</text>
</comment>
<sequence length="393" mass="43218">MNKMGINELNDAWISAGQKVDGMNAKLNAAVLDDAFDKDAFKSMKAQRDNLAAQRDAIKDQLDEARALEVRQMDNKDKQPLDDGQKGVRDQFVKEFKNMVTSTQEGKGNGGLTIPTDVQYTINQLVRQFATLQGLVNVESVSTTSGSRNYEKLSDITPLADLDDESAKIGDNDDPELTLIKYAIHRYAGITTVTDSLLKDSVENIMAWLSTWIAKKVAVTRNLKIIEAMGKAAKKPTIAKFDDIKDLENNTLDPAIMATSTFVTNQSGFNVLSKVKDAQGRYMLQRDVTQPDIYRLDGKTVTVIADRWLPDVSGAHPIYFGDLKQGITLFDRENMSLLSTNIGGGSFETDTTKIRVIDRFDVEVVDDGAWATGSFKEVANQAATTPADSGKTA</sequence>
<evidence type="ECO:0000256" key="2">
    <source>
        <dbReference type="SAM" id="Coils"/>
    </source>
</evidence>
<dbReference type="AlphaFoldDB" id="A0A0R1WK60"/>
<keyword evidence="2" id="KW-0175">Coiled coil</keyword>
<evidence type="ECO:0000256" key="1">
    <source>
        <dbReference type="ARBA" id="ARBA00004328"/>
    </source>
</evidence>
<dbReference type="InterPro" id="IPR054612">
    <property type="entry name" value="Phage_capsid-like_C"/>
</dbReference>
<name>A0A0R1WK60_9LACO</name>
<proteinExistence type="predicted"/>
<comment type="subcellular location">
    <subcellularLocation>
        <location evidence="1">Virion</location>
    </subcellularLocation>
</comment>
<dbReference type="Proteomes" id="UP000050973">
    <property type="component" value="Unassembled WGS sequence"/>
</dbReference>
<dbReference type="SUPFAM" id="SSF56563">
    <property type="entry name" value="Major capsid protein gp5"/>
    <property type="match status" value="1"/>
</dbReference>
<evidence type="ECO:0000259" key="3">
    <source>
        <dbReference type="Pfam" id="PF05065"/>
    </source>
</evidence>
<organism evidence="4 5">
    <name type="scientific">Limosilactobacillus oris DSM 4864</name>
    <dbReference type="NCBI Taxonomy" id="1423779"/>
    <lineage>
        <taxon>Bacteria</taxon>
        <taxon>Bacillati</taxon>
        <taxon>Bacillota</taxon>
        <taxon>Bacilli</taxon>
        <taxon>Lactobacillales</taxon>
        <taxon>Lactobacillaceae</taxon>
        <taxon>Limosilactobacillus</taxon>
    </lineage>
</organism>
<protein>
    <submittedName>
        <fullName evidence="4">Phage major head protein</fullName>
    </submittedName>
</protein>
<accession>A0A0R1WK60</accession>
<feature type="coiled-coil region" evidence="2">
    <location>
        <begin position="41"/>
        <end position="71"/>
    </location>
</feature>